<accession>A0A4R0NF52</accession>
<keyword evidence="2" id="KW-0964">Secreted</keyword>
<reference evidence="7 8" key="1">
    <citation type="submission" date="2019-02" db="EMBL/GenBank/DDBJ databases">
        <title>Pedobacter sp. RP-1-14 sp. nov., isolated from Arctic soil.</title>
        <authorList>
            <person name="Dahal R.H."/>
        </authorList>
    </citation>
    <scope>NUCLEOTIDE SEQUENCE [LARGE SCALE GENOMIC DNA]</scope>
    <source>
        <strain evidence="7 8">RP-1-14</strain>
    </source>
</reference>
<dbReference type="NCBIfam" id="TIGR03696">
    <property type="entry name" value="Rhs_assc_core"/>
    <property type="match status" value="1"/>
</dbReference>
<evidence type="ECO:0000259" key="5">
    <source>
        <dbReference type="Pfam" id="PF12255"/>
    </source>
</evidence>
<dbReference type="InterPro" id="IPR022045">
    <property type="entry name" value="TcdB_toxin_mid/N"/>
</dbReference>
<dbReference type="Pfam" id="PF12255">
    <property type="entry name" value="TcdB_toxin_midC"/>
    <property type="match status" value="1"/>
</dbReference>
<comment type="subcellular location">
    <subcellularLocation>
        <location evidence="1">Secreted</location>
    </subcellularLocation>
</comment>
<feature type="compositionally biased region" description="Polar residues" evidence="4">
    <location>
        <begin position="1"/>
        <end position="15"/>
    </location>
</feature>
<dbReference type="InterPro" id="IPR022385">
    <property type="entry name" value="Rhs_assc_core"/>
</dbReference>
<dbReference type="OrthoDB" id="9765204at2"/>
<gene>
    <name evidence="7" type="ORF">EZ437_17895</name>
</gene>
<dbReference type="InterPro" id="IPR003284">
    <property type="entry name" value="Sal_SpvB"/>
</dbReference>
<evidence type="ECO:0000256" key="2">
    <source>
        <dbReference type="ARBA" id="ARBA00022525"/>
    </source>
</evidence>
<dbReference type="EMBL" id="SJSL01000006">
    <property type="protein sequence ID" value="TCC99005.1"/>
    <property type="molecule type" value="Genomic_DNA"/>
</dbReference>
<dbReference type="PANTHER" id="PTHR32305:SF15">
    <property type="entry name" value="PROTEIN RHSA-RELATED"/>
    <property type="match status" value="1"/>
</dbReference>
<keyword evidence="3" id="KW-0843">Virulence</keyword>
<dbReference type="Proteomes" id="UP000293347">
    <property type="component" value="Unassembled WGS sequence"/>
</dbReference>
<dbReference type="PRINTS" id="PR01341">
    <property type="entry name" value="SALSPVBPROT"/>
</dbReference>
<feature type="domain" description="Insecticide toxin TcdB middle/N-terminal" evidence="6">
    <location>
        <begin position="693"/>
        <end position="829"/>
    </location>
</feature>
<evidence type="ECO:0000313" key="7">
    <source>
        <dbReference type="EMBL" id="TCC99005.1"/>
    </source>
</evidence>
<dbReference type="SUPFAM" id="SSF69318">
    <property type="entry name" value="Integrin alpha N-terminal domain"/>
    <property type="match status" value="1"/>
</dbReference>
<proteinExistence type="predicted"/>
<evidence type="ECO:0000256" key="3">
    <source>
        <dbReference type="ARBA" id="ARBA00023026"/>
    </source>
</evidence>
<dbReference type="InterPro" id="IPR022044">
    <property type="entry name" value="TcdB_toxin_mid/C"/>
</dbReference>
<dbReference type="Pfam" id="PF03534">
    <property type="entry name" value="SpvB"/>
    <property type="match status" value="1"/>
</dbReference>
<organism evidence="7 8">
    <name type="scientific">Pedobacter psychroterrae</name>
    <dbReference type="NCBI Taxonomy" id="2530453"/>
    <lineage>
        <taxon>Bacteria</taxon>
        <taxon>Pseudomonadati</taxon>
        <taxon>Bacteroidota</taxon>
        <taxon>Sphingobacteriia</taxon>
        <taxon>Sphingobacteriales</taxon>
        <taxon>Sphingobacteriaceae</taxon>
        <taxon>Pedobacter</taxon>
    </lineage>
</organism>
<feature type="region of interest" description="Disordered" evidence="4">
    <location>
        <begin position="1"/>
        <end position="29"/>
    </location>
</feature>
<comment type="caution">
    <text evidence="7">The sequence shown here is derived from an EMBL/GenBank/DDBJ whole genome shotgun (WGS) entry which is preliminary data.</text>
</comment>
<dbReference type="Pfam" id="PF12256">
    <property type="entry name" value="TcdB_toxin_midN"/>
    <property type="match status" value="1"/>
</dbReference>
<dbReference type="RefSeq" id="WP_131597436.1">
    <property type="nucleotide sequence ID" value="NZ_SJSL01000006.1"/>
</dbReference>
<dbReference type="Gene3D" id="2.180.10.10">
    <property type="entry name" value="RHS repeat-associated core"/>
    <property type="match status" value="1"/>
</dbReference>
<dbReference type="GO" id="GO:0005576">
    <property type="term" value="C:extracellular region"/>
    <property type="evidence" value="ECO:0007669"/>
    <property type="project" value="UniProtKB-SubCell"/>
</dbReference>
<evidence type="ECO:0000256" key="1">
    <source>
        <dbReference type="ARBA" id="ARBA00004613"/>
    </source>
</evidence>
<evidence type="ECO:0000259" key="6">
    <source>
        <dbReference type="Pfam" id="PF12256"/>
    </source>
</evidence>
<dbReference type="InterPro" id="IPR050708">
    <property type="entry name" value="T6SS_VgrG/RHS"/>
</dbReference>
<sequence length="2506" mass="281481">MNNASDNKSAEQFLNTEGGKTKSNAIEVPSVTLPKGGGALKGIDEKFSVNAVNGTSSFNFQLPVGSPRGATPALTVSYSSGAGNGIFGLGWNLGLSSVKRKTDKGLPHYLDSIDSDTFLLSDAEDLVPEFKKEADGSFSVDAAGEYIIHEKDAADGLHTIRCYRPRIEGSFARIERWTEKAGGIIKWRISSKENLTTLYGWTADSVLTDPKDSTKIFEWLPEFMFDDRGNCCRYLYKKEDDAGFDHSLLHHKNRFKNGGITYANVYLEKVLYGNKTPYTAFGDTYPEEDNFLFSTLFDYGEYAAEAPYNKVQDWAFRPDAFSDYRAGFEKRTTRLCKRVMLLHHFTGEGEYEGLVKSLDFTHAADPQADFTYLTAITSIGYIKNEEGSYAQKALPSMEFAYQPHDWNREIRSVATKDLVHAPVGLDEQQYQFTDLYNEGLSGLLTEQANGWYYKHNLGNGEFAQAKLVTPKPSFTGLKQQLQLTDLDADGGKQLANFGSEPKGFFELDDDNEWQPFRSFSEVLNANPGDPNTRMLDLDGDGKADMLITEDQVFTWYPSIGRAGYGPAIRTPKPFDEEAGPHMVFSEPTQTIFLADMSGDGLTDLVRIRNGETCYWPNLGYGRFGAKVAIDNSPVFDHQEAFNPNYIKIADIDGSGTSDIIYLGRNKFTCYKNLSGNRFSNTPFEIPAFPQINGQTKVTVTDLLGNGVSCIVWSSPLTKDTAAPLRYIDLMNSKKPHILVSYKNNMGKETSLEYSASTRFYLEDKLAGNPWVTKLHFPVHCVVKTTTIDKVSGHQFVSGYRYHHGYYDHEEGEFRGFGMVEQTDTETFEHWKKSGATNITDATLHQEPVVSKTWQHTGAFLRKEKILNQFRADYWYAEMERQGFAVSHPEVELPDELPQNLSDQELREALRACKGMTLRAETFALDAVKFGNTEVSRIRELTPYSVATHNCFIEMLQPKGKNKHAVFMVKESEALTYSYERNAADPRIAHNLNIKLDEYGNVLESASVVYPRLVADTSIPLATQSEQSKTVITYTESHYTNDVISAGAYRLRLPSEVKTFELKGLARAGSFYGPADFKNILTDGKSDLALYHEMNKPLIAGKAQRRLIEHICSVYYNSGLTAALPLHQLSARAIPYERYQLAYTPQLLTDIYASKANNAALAALMTEGKFSHAIDAAGNEDSNWWQRSGITQFVLSGETTADAQARFFTPMAYTDPYGATTTVAYESYYLMMQQTLNALGNTSSVARFNFRTLAPVKIRDINGNFSEVVHDELGMVKAVALMGKGDEADLLTGFTEISSAAEAAEVQNFLNAPDSLQLTSAAKNLLRGATSRFVYDFEVYKNTGRPAVVAAILREEHFKKAPDSAVQISFEYSGGTGEIVMKKVQAEPGKAKNVNVNPDGSISVAEIDTSTFTPAQLRWIGNGRTIKNNKGNPVKQYESYFSVSHRYENFKELVETGVSPVMYYDGAGRLVKTAMPDGTFSEILFDSWKKTVNDANDTVMRSDWYLKRTDNTRSDFINDPKEQLAAAKAAKHDSTPNVLHFDTLGKAILSVEHNRKLTDNSDEYYHTTANLDVEGNLRKVMDDRGNTVMEYKYDMLGNKVYQKSMDAGQRWLLLNVTGGPLRTWDERNHEFQYTYDLLQRPLTSKVTGGDGTATLDHVVNKVIYGESLLLPGRANEAALQARNILGNPIEHYDTGGLTESPDYDFKSKPLATTRRLFKKYKELPNWINANLLSDLETDTFIYATTNDAMGRISRQETPDGSIINPVYNEAGLFSGESILHPGAAAERIYIKDINYNEKGQREKIIYGNDVITRYYYDKETFRLKRLESKRQNNDPLQDWHYTFDAVGNITAIEDKNVPVVFFSNQKVAAISEYTYDALYRLAEASGRENTSSMTFSAKDNWNDIQFMQQLNPGDPMSVRSYIQSYQYDHVGNILEMKHLATGNNWTRAYTYETANNRLKSTQLGSNTYQYATHLQHGFITEMPHLEDMGWNFKEELVKTIRQKRTDGGTAEITYYQYDSAGQRIRKITENQAAPGIVPDKKEERIYIAGYELYKKHSGTNAGLERVSLSLIDQGQRFVTVETRNQIDDGTEKELVRYKLHNHLGSAGLELDLNAQVITYEEYHPFGTTAFQAKNSAIKSTAKQYRFIGMERDEETGLEYHSARYYLSWLGRWCSSDPIGIGDGINLYAYTKNNPIILTDKSGHQAMPTDLNDTNPNNPLNYVSYRDFASSATGPYNEQGLRSLWNTAHPDDTVRNPNIYTINRETGRADRTTYESARSSLGQTEAQFERAIGSGEALISRNGRLSITTQRTVNQINDPSSAPDLMEFGIRMLQRDTARYRGSFPADYNVTFGRAVVNESIRLNGADDGVELAGEVFGSEDHTQGMAALHLYEALARNGEHTGFDKVQHFVASAVSEFENTSLGTDIRQYGKEIIYDEIPSWFSSDVGYDSYDMLANNRGQAFGAELFTQHHPTLDAILNPAATTVRTINEVERSWTQGIYRLYMPSF</sequence>
<name>A0A4R0NF52_9SPHI</name>
<dbReference type="GO" id="GO:0005737">
    <property type="term" value="C:cytoplasm"/>
    <property type="evidence" value="ECO:0007669"/>
    <property type="project" value="InterPro"/>
</dbReference>
<evidence type="ECO:0000313" key="8">
    <source>
        <dbReference type="Proteomes" id="UP000293347"/>
    </source>
</evidence>
<dbReference type="InterPro" id="IPR028994">
    <property type="entry name" value="Integrin_alpha_N"/>
</dbReference>
<evidence type="ECO:0000256" key="4">
    <source>
        <dbReference type="SAM" id="MobiDB-lite"/>
    </source>
</evidence>
<keyword evidence="8" id="KW-1185">Reference proteome</keyword>
<feature type="domain" description="Insecticide toxin TcdB middle/C-terminal" evidence="5">
    <location>
        <begin position="908"/>
        <end position="1030"/>
    </location>
</feature>
<dbReference type="PANTHER" id="PTHR32305">
    <property type="match status" value="1"/>
</dbReference>
<protein>
    <submittedName>
        <fullName evidence="7">Insecticidal toxin complex protein</fullName>
    </submittedName>
</protein>